<dbReference type="EMBL" id="JAMXLR010000023">
    <property type="protein sequence ID" value="MCO6043350.1"/>
    <property type="molecule type" value="Genomic_DNA"/>
</dbReference>
<protein>
    <submittedName>
        <fullName evidence="2">Helix-turn-helix domain-containing protein</fullName>
    </submittedName>
</protein>
<dbReference type="NCBIfam" id="TIGR01764">
    <property type="entry name" value="excise"/>
    <property type="match status" value="1"/>
</dbReference>
<accession>A0A9X2F6X1</accession>
<evidence type="ECO:0000313" key="3">
    <source>
        <dbReference type="Proteomes" id="UP001155241"/>
    </source>
</evidence>
<evidence type="ECO:0000259" key="1">
    <source>
        <dbReference type="Pfam" id="PF12728"/>
    </source>
</evidence>
<dbReference type="GO" id="GO:0003677">
    <property type="term" value="F:DNA binding"/>
    <property type="evidence" value="ECO:0007669"/>
    <property type="project" value="InterPro"/>
</dbReference>
<reference evidence="2" key="1">
    <citation type="submission" date="2022-06" db="EMBL/GenBank/DDBJ databases">
        <title>Aeoliella straminimaris, a novel planctomycete from sediments.</title>
        <authorList>
            <person name="Vitorino I.R."/>
            <person name="Lage O.M."/>
        </authorList>
    </citation>
    <scope>NUCLEOTIDE SEQUENCE</scope>
    <source>
        <strain evidence="2">ICT_H6.2</strain>
    </source>
</reference>
<feature type="domain" description="Helix-turn-helix" evidence="1">
    <location>
        <begin position="67"/>
        <end position="112"/>
    </location>
</feature>
<evidence type="ECO:0000313" key="2">
    <source>
        <dbReference type="EMBL" id="MCO6043350.1"/>
    </source>
</evidence>
<sequence length="122" mass="13515">MSSAPLIPSPTDRDANARQIVEKTYARWLGKTDDTTAAAILTQTEMQLQHSNPAGANIETTPGNGPLSVKQAADELGVSKETVYKLCSENALRHTRVGRRITITRQQLEDYRDRPKFRHVAA</sequence>
<dbReference type="AlphaFoldDB" id="A0A9X2F6X1"/>
<proteinExistence type="predicted"/>
<gene>
    <name evidence="2" type="ORF">NG895_05470</name>
</gene>
<name>A0A9X2F6X1_9BACT</name>
<organism evidence="2 3">
    <name type="scientific">Aeoliella straminimaris</name>
    <dbReference type="NCBI Taxonomy" id="2954799"/>
    <lineage>
        <taxon>Bacteria</taxon>
        <taxon>Pseudomonadati</taxon>
        <taxon>Planctomycetota</taxon>
        <taxon>Planctomycetia</taxon>
        <taxon>Pirellulales</taxon>
        <taxon>Lacipirellulaceae</taxon>
        <taxon>Aeoliella</taxon>
    </lineage>
</organism>
<dbReference type="InterPro" id="IPR041657">
    <property type="entry name" value="HTH_17"/>
</dbReference>
<dbReference type="Proteomes" id="UP001155241">
    <property type="component" value="Unassembled WGS sequence"/>
</dbReference>
<dbReference type="RefSeq" id="WP_252851457.1">
    <property type="nucleotide sequence ID" value="NZ_JAMXLR010000023.1"/>
</dbReference>
<keyword evidence="3" id="KW-1185">Reference proteome</keyword>
<comment type="caution">
    <text evidence="2">The sequence shown here is derived from an EMBL/GenBank/DDBJ whole genome shotgun (WGS) entry which is preliminary data.</text>
</comment>
<dbReference type="InterPro" id="IPR010093">
    <property type="entry name" value="SinI_DNA-bd"/>
</dbReference>
<dbReference type="Pfam" id="PF12728">
    <property type="entry name" value="HTH_17"/>
    <property type="match status" value="1"/>
</dbReference>